<evidence type="ECO:0000256" key="1">
    <source>
        <dbReference type="SAM" id="MobiDB-lite"/>
    </source>
</evidence>
<evidence type="ECO:0000313" key="3">
    <source>
        <dbReference type="Proteomes" id="UP000314980"/>
    </source>
</evidence>
<organism evidence="2 3">
    <name type="scientific">Lates calcarifer</name>
    <name type="common">Barramundi</name>
    <name type="synonym">Holocentrus calcarifer</name>
    <dbReference type="NCBI Taxonomy" id="8187"/>
    <lineage>
        <taxon>Eukaryota</taxon>
        <taxon>Metazoa</taxon>
        <taxon>Chordata</taxon>
        <taxon>Craniata</taxon>
        <taxon>Vertebrata</taxon>
        <taxon>Euteleostomi</taxon>
        <taxon>Actinopterygii</taxon>
        <taxon>Neopterygii</taxon>
        <taxon>Teleostei</taxon>
        <taxon>Neoteleostei</taxon>
        <taxon>Acanthomorphata</taxon>
        <taxon>Carangaria</taxon>
        <taxon>Carangaria incertae sedis</taxon>
        <taxon>Centropomidae</taxon>
        <taxon>Lates</taxon>
    </lineage>
</organism>
<feature type="compositionally biased region" description="Basic and acidic residues" evidence="1">
    <location>
        <begin position="190"/>
        <end position="201"/>
    </location>
</feature>
<proteinExistence type="predicted"/>
<evidence type="ECO:0000313" key="2">
    <source>
        <dbReference type="Ensembl" id="ENSLCAP00010015232.1"/>
    </source>
</evidence>
<feature type="region of interest" description="Disordered" evidence="1">
    <location>
        <begin position="128"/>
        <end position="203"/>
    </location>
</feature>
<dbReference type="STRING" id="8187.ENSLCAP00010015232"/>
<dbReference type="GeneTree" id="ENSGT00940000177016"/>
<dbReference type="Ensembl" id="ENSLCAT00010015552.1">
    <property type="protein sequence ID" value="ENSLCAP00010015232.1"/>
    <property type="gene ID" value="ENSLCAG00010007228.1"/>
</dbReference>
<reference evidence="3" key="1">
    <citation type="submission" date="2015-09" db="EMBL/GenBank/DDBJ databases">
        <authorList>
            <person name="Sai Rama Sridatta P."/>
        </authorList>
    </citation>
    <scope>NUCLEOTIDE SEQUENCE [LARGE SCALE GENOMIC DNA]</scope>
</reference>
<accession>A0A4W6CRV6</accession>
<feature type="compositionally biased region" description="Low complexity" evidence="1">
    <location>
        <begin position="157"/>
        <end position="168"/>
    </location>
</feature>
<dbReference type="AlphaFoldDB" id="A0A4W6CRV6"/>
<name>A0A4W6CRV6_LATCA</name>
<protein>
    <submittedName>
        <fullName evidence="2">Uncharacterized protein</fullName>
    </submittedName>
</protein>
<feature type="compositionally biased region" description="Polar residues" evidence="1">
    <location>
        <begin position="38"/>
        <end position="50"/>
    </location>
</feature>
<feature type="compositionally biased region" description="Low complexity" evidence="1">
    <location>
        <begin position="17"/>
        <end position="35"/>
    </location>
</feature>
<reference evidence="2" key="2">
    <citation type="submission" date="2025-08" db="UniProtKB">
        <authorList>
            <consortium name="Ensembl"/>
        </authorList>
    </citation>
    <scope>IDENTIFICATION</scope>
</reference>
<dbReference type="InParanoid" id="A0A4W6CRV6"/>
<sequence length="606" mass="63713">MDELTRQMDISGGLSGERVVTETITSTTRLTSLPPKGTSGSNHRNMSSSAGGLGLEKNVLTQNSSGTYFSSSSVGVNTSSYSSSSGVYLGGDSSGGGEGGGGYLDGEGYRSGGGGSSYIVSSVSKVRSSSSGGARRAQTAGSSGGLSPAFRERKNISSRSGGYDGSSSANSSPEFTRKDYGNYCSSATRGRSESRESEIRARLQSASPTACRWTELDDVKKLLKGRSSSVSPTRSSSASMTLPVPKKASVEAKTVSVATQSVSTSFGPGVRSAGFNTIDTSGLYDTGLTNGQFNTGVKNGQYDITLISSQYDTGVKSGHYDSSLKSGQYDTGVKSGQYDATLKSGQYDTSIKSGQYDVTLKSGQYDTSIKSGQYDATLKSGQYDTSIKSGQYDVTLKSGQYDTGVKSGQYDSMTSMRSGQYDTALRSGQYDTLDATLPSFSWSTSTLPSSTTVVAGNTSSYTYQVSTNNMGGTTLLAPTSPSSLSVYGFQNNLAPTSGSVLTTSGANVNANLGGYGVQKNVSNGGGVVSTGVSTTTRSQTDEAYKKDYKFLISDKENVPAKRDTEMLILAKDSGKQFTSQQQRSSRRRRVTIRRFNKEGEAYFKLQ</sequence>
<feature type="region of interest" description="Disordered" evidence="1">
    <location>
        <begin position="1"/>
        <end position="53"/>
    </location>
</feature>
<reference evidence="2" key="3">
    <citation type="submission" date="2025-09" db="UniProtKB">
        <authorList>
            <consortium name="Ensembl"/>
        </authorList>
    </citation>
    <scope>IDENTIFICATION</scope>
</reference>
<feature type="compositionally biased region" description="Low complexity" evidence="1">
    <location>
        <begin position="128"/>
        <end position="141"/>
    </location>
</feature>
<keyword evidence="3" id="KW-1185">Reference proteome</keyword>
<dbReference type="Proteomes" id="UP000314980">
    <property type="component" value="Unassembled WGS sequence"/>
</dbReference>